<gene>
    <name evidence="1" type="ORF">KQI42_10705</name>
</gene>
<protein>
    <recommendedName>
        <fullName evidence="3">DUF5666 domain-containing protein</fullName>
    </recommendedName>
</protein>
<keyword evidence="2" id="KW-1185">Reference proteome</keyword>
<evidence type="ECO:0008006" key="3">
    <source>
        <dbReference type="Google" id="ProtNLM"/>
    </source>
</evidence>
<evidence type="ECO:0000313" key="2">
    <source>
        <dbReference type="Proteomes" id="UP000749471"/>
    </source>
</evidence>
<name>A0ABS6E6E8_9FIRM</name>
<comment type="caution">
    <text evidence="1">The sequence shown here is derived from an EMBL/GenBank/DDBJ whole genome shotgun (WGS) entry which is preliminary data.</text>
</comment>
<evidence type="ECO:0000313" key="1">
    <source>
        <dbReference type="EMBL" id="MBU5438482.1"/>
    </source>
</evidence>
<reference evidence="1 2" key="1">
    <citation type="submission" date="2021-06" db="EMBL/GenBank/DDBJ databases">
        <authorList>
            <person name="Sun Q."/>
            <person name="Li D."/>
        </authorList>
    </citation>
    <scope>NUCLEOTIDE SEQUENCE [LARGE SCALE GENOMIC DNA]</scope>
    <source>
        <strain evidence="1 2">MSJ-40</strain>
    </source>
</reference>
<dbReference type="EMBL" id="JAHLPM010000008">
    <property type="protein sequence ID" value="MBU5438482.1"/>
    <property type="molecule type" value="Genomic_DNA"/>
</dbReference>
<dbReference type="Proteomes" id="UP000749471">
    <property type="component" value="Unassembled WGS sequence"/>
</dbReference>
<accession>A0ABS6E6E8</accession>
<proteinExistence type="predicted"/>
<sequence length="175" mass="20072">MNKRFFLLILTVIILTSTTSIVFSQQKLDFILEKISIKQNDKTREMEAISYNNSIYVPLANIIEIIGGEINKEGSLLEVKDYVDFKEADPLKGEIFVYGTIEKIKYDTRTILVNQHMDDNSIEIFPKVNIKNDVIIIAERKNKRMNIDFEDLKVGDSVGLVLDKDGFVRGILLKI</sequence>
<organism evidence="1 2">
    <name type="scientific">Tissierella simiarum</name>
    <dbReference type="NCBI Taxonomy" id="2841534"/>
    <lineage>
        <taxon>Bacteria</taxon>
        <taxon>Bacillati</taxon>
        <taxon>Bacillota</taxon>
        <taxon>Tissierellia</taxon>
        <taxon>Tissierellales</taxon>
        <taxon>Tissierellaceae</taxon>
        <taxon>Tissierella</taxon>
    </lineage>
</organism>
<dbReference type="RefSeq" id="WP_216519627.1">
    <property type="nucleotide sequence ID" value="NZ_JAHLPM010000008.1"/>
</dbReference>